<feature type="chain" id="PRO_5026848614" evidence="2">
    <location>
        <begin position="17"/>
        <end position="472"/>
    </location>
</feature>
<evidence type="ECO:0000313" key="4">
    <source>
        <dbReference type="RefSeq" id="XP_030382086.1"/>
    </source>
</evidence>
<gene>
    <name evidence="4" type="primary">LOC115629706</name>
</gene>
<feature type="region of interest" description="Disordered" evidence="1">
    <location>
        <begin position="231"/>
        <end position="311"/>
    </location>
</feature>
<evidence type="ECO:0000256" key="1">
    <source>
        <dbReference type="SAM" id="MobiDB-lite"/>
    </source>
</evidence>
<keyword evidence="3" id="KW-1185">Reference proteome</keyword>
<keyword evidence="2" id="KW-0732">Signal</keyword>
<evidence type="ECO:0000256" key="2">
    <source>
        <dbReference type="SAM" id="SignalP"/>
    </source>
</evidence>
<accession>A0A6J2U043</accession>
<proteinExistence type="predicted"/>
<reference evidence="4" key="1">
    <citation type="submission" date="2025-08" db="UniProtKB">
        <authorList>
            <consortium name="RefSeq"/>
        </authorList>
    </citation>
    <scope>IDENTIFICATION</scope>
    <source>
        <strain evidence="4">11010-0011.00</strain>
        <tissue evidence="4">Whole body</tissue>
    </source>
</reference>
<dbReference type="Proteomes" id="UP000504634">
    <property type="component" value="Unplaced"/>
</dbReference>
<name>A0A6J2U043_DROLE</name>
<feature type="signal peptide" evidence="2">
    <location>
        <begin position="1"/>
        <end position="16"/>
    </location>
</feature>
<feature type="compositionally biased region" description="Polar residues" evidence="1">
    <location>
        <begin position="371"/>
        <end position="385"/>
    </location>
</feature>
<dbReference type="RefSeq" id="XP_030382086.1">
    <property type="nucleotide sequence ID" value="XM_030526226.1"/>
</dbReference>
<dbReference type="OrthoDB" id="8059424at2759"/>
<feature type="compositionally biased region" description="Basic residues" evidence="1">
    <location>
        <begin position="256"/>
        <end position="267"/>
    </location>
</feature>
<sequence>MDVTAILMALLSGVLTQQQPMRANRPLWILEDQLAKRERENRQELLETSTTLEPPRQARYMEPASITFLVRQGAPQAATGQSQPLPLALSLPQPVAQPRHMLPRRLQLPHSYVQQRRHSHKPAAVAQRRRQPMALPIFDSAPGDNALPMADQYPLFVYNGTRGELIVNTMLSTQRYPMKEPVPGQVLYPPSTPMFRPKPIVERFRFPGHRELLNLTLIPFYAHEAISPPTSLMLSTRPPPPHTTTDATPHETQLPRSHRKRKRKKAKQYTAYHSPQEVQWQPTLPASLQTTRHHRHNHRQPTDSNESSQSLGLELELGSLEQEIEQLQQQLLPSKEPELVQTTTSSPPSSFHIVYVDESLERPHTGAPSEQPESTTITPPVQRQSSRYAGKREFYAFPVYTLGKLLQEPGSIISRNSVGSPFRGDASTEHEPNNTWFILNSRYKGPHHSSQTYGKTKYYTSKYTQNAINLKT</sequence>
<dbReference type="AlphaFoldDB" id="A0A6J2U043"/>
<dbReference type="GeneID" id="115629706"/>
<protein>
    <submittedName>
        <fullName evidence="4">Uncharacterized protein LOC115629706</fullName>
    </submittedName>
</protein>
<feature type="region of interest" description="Disordered" evidence="1">
    <location>
        <begin position="362"/>
        <end position="385"/>
    </location>
</feature>
<feature type="compositionally biased region" description="Polar residues" evidence="1">
    <location>
        <begin position="271"/>
        <end position="290"/>
    </location>
</feature>
<evidence type="ECO:0000313" key="3">
    <source>
        <dbReference type="Proteomes" id="UP000504634"/>
    </source>
</evidence>
<organism evidence="3 4">
    <name type="scientific">Drosophila lebanonensis</name>
    <name type="common">Fruit fly</name>
    <name type="synonym">Scaptodrosophila lebanonensis</name>
    <dbReference type="NCBI Taxonomy" id="7225"/>
    <lineage>
        <taxon>Eukaryota</taxon>
        <taxon>Metazoa</taxon>
        <taxon>Ecdysozoa</taxon>
        <taxon>Arthropoda</taxon>
        <taxon>Hexapoda</taxon>
        <taxon>Insecta</taxon>
        <taxon>Pterygota</taxon>
        <taxon>Neoptera</taxon>
        <taxon>Endopterygota</taxon>
        <taxon>Diptera</taxon>
        <taxon>Brachycera</taxon>
        <taxon>Muscomorpha</taxon>
        <taxon>Ephydroidea</taxon>
        <taxon>Drosophilidae</taxon>
        <taxon>Scaptodrosophila</taxon>
    </lineage>
</organism>